<dbReference type="AlphaFoldDB" id="A0A5E5PAM1"/>
<name>A0A5E5PAM1_9BURK</name>
<organism evidence="1 2">
    <name type="scientific">Pandoraea apista</name>
    <dbReference type="NCBI Taxonomy" id="93218"/>
    <lineage>
        <taxon>Bacteria</taxon>
        <taxon>Pseudomonadati</taxon>
        <taxon>Pseudomonadota</taxon>
        <taxon>Betaproteobacteria</taxon>
        <taxon>Burkholderiales</taxon>
        <taxon>Burkholderiaceae</taxon>
        <taxon>Pandoraea</taxon>
    </lineage>
</organism>
<reference evidence="1 2" key="1">
    <citation type="submission" date="2019-08" db="EMBL/GenBank/DDBJ databases">
        <authorList>
            <person name="Peeters C."/>
        </authorList>
    </citation>
    <scope>NUCLEOTIDE SEQUENCE [LARGE SCALE GENOMIC DNA]</scope>
    <source>
        <strain evidence="1 2">LMG 18089</strain>
    </source>
</reference>
<protein>
    <submittedName>
        <fullName evidence="1">Uncharacterized protein</fullName>
    </submittedName>
</protein>
<accession>A0A5E5PAM1</accession>
<evidence type="ECO:0000313" key="1">
    <source>
        <dbReference type="EMBL" id="VVG73354.1"/>
    </source>
</evidence>
<gene>
    <name evidence="1" type="ORF">PAP18089_04359</name>
</gene>
<dbReference type="EMBL" id="CABPSX010000010">
    <property type="protein sequence ID" value="VVG73354.1"/>
    <property type="molecule type" value="Genomic_DNA"/>
</dbReference>
<sequence>MPFKAIARIQFKKRLTILKATTITKAWRENLSLDFSLEVKMIVLLLVKA</sequence>
<proteinExistence type="predicted"/>
<dbReference type="Proteomes" id="UP000364291">
    <property type="component" value="Unassembled WGS sequence"/>
</dbReference>
<evidence type="ECO:0000313" key="2">
    <source>
        <dbReference type="Proteomes" id="UP000364291"/>
    </source>
</evidence>